<keyword evidence="1" id="KW-0678">Repressor</keyword>
<evidence type="ECO:0000256" key="3">
    <source>
        <dbReference type="ARBA" id="ARBA00023125"/>
    </source>
</evidence>
<dbReference type="STRING" id="1121357.SAMN05661109_00620"/>
<evidence type="ECO:0000313" key="8">
    <source>
        <dbReference type="Proteomes" id="UP000198929"/>
    </source>
</evidence>
<protein>
    <submittedName>
        <fullName evidence="7">Transcriptional regulator, TetR family</fullName>
    </submittedName>
</protein>
<dbReference type="Gene3D" id="1.10.357.10">
    <property type="entry name" value="Tetracycline Repressor, domain 2"/>
    <property type="match status" value="1"/>
</dbReference>
<keyword evidence="4" id="KW-0804">Transcription</keyword>
<keyword evidence="8" id="KW-1185">Reference proteome</keyword>
<dbReference type="PRINTS" id="PR00455">
    <property type="entry name" value="HTHTETR"/>
</dbReference>
<evidence type="ECO:0000256" key="4">
    <source>
        <dbReference type="ARBA" id="ARBA00023163"/>
    </source>
</evidence>
<dbReference type="InterPro" id="IPR001647">
    <property type="entry name" value="HTH_TetR"/>
</dbReference>
<dbReference type="SUPFAM" id="SSF48498">
    <property type="entry name" value="Tetracyclin repressor-like, C-terminal domain"/>
    <property type="match status" value="1"/>
</dbReference>
<dbReference type="GO" id="GO:0046677">
    <property type="term" value="P:response to antibiotic"/>
    <property type="evidence" value="ECO:0007669"/>
    <property type="project" value="InterPro"/>
</dbReference>
<feature type="domain" description="HTH tetR-type" evidence="6">
    <location>
        <begin position="14"/>
        <end position="74"/>
    </location>
</feature>
<feature type="DNA-binding region" description="H-T-H motif" evidence="5">
    <location>
        <begin position="37"/>
        <end position="56"/>
    </location>
</feature>
<evidence type="ECO:0000313" key="7">
    <source>
        <dbReference type="EMBL" id="SER62194.1"/>
    </source>
</evidence>
<dbReference type="InterPro" id="IPR004111">
    <property type="entry name" value="Repressor_TetR_C"/>
</dbReference>
<dbReference type="AlphaFoldDB" id="A0A1H9QP15"/>
<dbReference type="GO" id="GO:0045892">
    <property type="term" value="P:negative regulation of DNA-templated transcription"/>
    <property type="evidence" value="ECO:0007669"/>
    <property type="project" value="InterPro"/>
</dbReference>
<proteinExistence type="predicted"/>
<dbReference type="PRINTS" id="PR00400">
    <property type="entry name" value="TETREPRESSOR"/>
</dbReference>
<reference evidence="8" key="1">
    <citation type="submission" date="2016-10" db="EMBL/GenBank/DDBJ databases">
        <authorList>
            <person name="Varghese N."/>
            <person name="Submissions S."/>
        </authorList>
    </citation>
    <scope>NUCLEOTIDE SEQUENCE [LARGE SCALE GENOMIC DNA]</scope>
    <source>
        <strain evidence="8">DSM 20524</strain>
    </source>
</reference>
<dbReference type="PANTHER" id="PTHR30055:SF151">
    <property type="entry name" value="TRANSCRIPTIONAL REGULATORY PROTEIN"/>
    <property type="match status" value="1"/>
</dbReference>
<keyword evidence="2" id="KW-0805">Transcription regulation</keyword>
<evidence type="ECO:0000259" key="6">
    <source>
        <dbReference type="PROSITE" id="PS50977"/>
    </source>
</evidence>
<dbReference type="InterPro" id="IPR036271">
    <property type="entry name" value="Tet_transcr_reg_TetR-rel_C_sf"/>
</dbReference>
<dbReference type="EMBL" id="FOGQ01000002">
    <property type="protein sequence ID" value="SER62194.1"/>
    <property type="molecule type" value="Genomic_DNA"/>
</dbReference>
<dbReference type="GO" id="GO:0000976">
    <property type="term" value="F:transcription cis-regulatory region binding"/>
    <property type="evidence" value="ECO:0007669"/>
    <property type="project" value="TreeGrafter"/>
</dbReference>
<dbReference type="Proteomes" id="UP000198929">
    <property type="component" value="Unassembled WGS sequence"/>
</dbReference>
<dbReference type="Pfam" id="PF02909">
    <property type="entry name" value="TetR_C_1"/>
    <property type="match status" value="1"/>
</dbReference>
<evidence type="ECO:0000256" key="2">
    <source>
        <dbReference type="ARBA" id="ARBA00023015"/>
    </source>
</evidence>
<dbReference type="InterPro" id="IPR050109">
    <property type="entry name" value="HTH-type_TetR-like_transc_reg"/>
</dbReference>
<dbReference type="PANTHER" id="PTHR30055">
    <property type="entry name" value="HTH-TYPE TRANSCRIPTIONAL REGULATOR RUTR"/>
    <property type="match status" value="1"/>
</dbReference>
<dbReference type="SUPFAM" id="SSF46689">
    <property type="entry name" value="Homeodomain-like"/>
    <property type="match status" value="1"/>
</dbReference>
<accession>A0A1H9QP15</accession>
<sequence>MISKRGRGRPTKKVVERENIAQVALDIVSSQGYEALTMSRLAEKIGVSPSALYNHVGGKTDLYALVQDLVMSEIDVEPLRRALADEITATEAMSQWARSYRDVLAHHAPILPHIATMPIAQSPATAEQYSMVVAVLLCGGLDQRRAIPFLIALESFIFGSALDVNAPADIFAVPDRADDDPLKRAVASFASATEHVEGVVNPYAEEPFLRGLEALLGVMSAG</sequence>
<evidence type="ECO:0000256" key="5">
    <source>
        <dbReference type="PROSITE-ProRule" id="PRU00335"/>
    </source>
</evidence>
<dbReference type="InterPro" id="IPR009057">
    <property type="entry name" value="Homeodomain-like_sf"/>
</dbReference>
<gene>
    <name evidence="7" type="ORF">SAMN05661109_00620</name>
</gene>
<dbReference type="InterPro" id="IPR003012">
    <property type="entry name" value="Tet_transcr_reg_TetR"/>
</dbReference>
<dbReference type="PROSITE" id="PS50977">
    <property type="entry name" value="HTH_TETR_2"/>
    <property type="match status" value="1"/>
</dbReference>
<evidence type="ECO:0000256" key="1">
    <source>
        <dbReference type="ARBA" id="ARBA00022491"/>
    </source>
</evidence>
<organism evidence="7 8">
    <name type="scientific">Corynebacterium cystitidis DSM 20524</name>
    <dbReference type="NCBI Taxonomy" id="1121357"/>
    <lineage>
        <taxon>Bacteria</taxon>
        <taxon>Bacillati</taxon>
        <taxon>Actinomycetota</taxon>
        <taxon>Actinomycetes</taxon>
        <taxon>Mycobacteriales</taxon>
        <taxon>Corynebacteriaceae</taxon>
        <taxon>Corynebacterium</taxon>
    </lineage>
</organism>
<keyword evidence="3 5" id="KW-0238">DNA-binding</keyword>
<dbReference type="RefSeq" id="WP_177178080.1">
    <property type="nucleotide sequence ID" value="NZ_CP047199.1"/>
</dbReference>
<dbReference type="GO" id="GO:0003700">
    <property type="term" value="F:DNA-binding transcription factor activity"/>
    <property type="evidence" value="ECO:0007669"/>
    <property type="project" value="TreeGrafter"/>
</dbReference>
<name>A0A1H9QP15_9CORY</name>
<dbReference type="Pfam" id="PF00440">
    <property type="entry name" value="TetR_N"/>
    <property type="match status" value="1"/>
</dbReference>